<sequence>MEDQVKRCGWVEGKPNYYLDYHDHVWGKAEHDDQELFKWLVLESFHVGLSWQLVLSKQKNFEQAFDGFDYHKIAKYGQSKIEALMLNKGIVRHRGKIEATIENAKAFQKIQMEYGCFDQYIWSFTNGETIYRQNMETISRSELSDEVTKSMKKDGFKFIGSVTIYSYLQAIGIINDHELDCHFR</sequence>
<evidence type="ECO:0000313" key="2">
    <source>
        <dbReference type="Proteomes" id="UP000721415"/>
    </source>
</evidence>
<keyword evidence="2" id="KW-1185">Reference proteome</keyword>
<dbReference type="InterPro" id="IPR011257">
    <property type="entry name" value="DNA_glycosylase"/>
</dbReference>
<name>A0ABS0LSJ3_9LACT</name>
<comment type="caution">
    <text evidence="1">The sequence shown here is derived from an EMBL/GenBank/DDBJ whole genome shotgun (WGS) entry which is preliminary data.</text>
</comment>
<dbReference type="Pfam" id="PF03352">
    <property type="entry name" value="Adenine_glyco"/>
    <property type="match status" value="1"/>
</dbReference>
<protein>
    <submittedName>
        <fullName evidence="1">DNA-3-methyladenine glycosylase I</fullName>
    </submittedName>
</protein>
<dbReference type="RefSeq" id="WP_197116053.1">
    <property type="nucleotide sequence ID" value="NZ_JACBXQ010000006.1"/>
</dbReference>
<dbReference type="EMBL" id="JACBXQ010000006">
    <property type="protein sequence ID" value="MBG9987133.1"/>
    <property type="molecule type" value="Genomic_DNA"/>
</dbReference>
<dbReference type="PANTHER" id="PTHR30037:SF4">
    <property type="entry name" value="DNA-3-METHYLADENINE GLYCOSYLASE I"/>
    <property type="match status" value="1"/>
</dbReference>
<proteinExistence type="predicted"/>
<dbReference type="InterPro" id="IPR005019">
    <property type="entry name" value="Adenine_glyco"/>
</dbReference>
<dbReference type="Proteomes" id="UP000721415">
    <property type="component" value="Unassembled WGS sequence"/>
</dbReference>
<dbReference type="Gene3D" id="1.10.340.30">
    <property type="entry name" value="Hypothetical protein, domain 2"/>
    <property type="match status" value="1"/>
</dbReference>
<dbReference type="InterPro" id="IPR052891">
    <property type="entry name" value="DNA-3mA_glycosylase"/>
</dbReference>
<organism evidence="1 2">
    <name type="scientific">Facklamia lactis</name>
    <dbReference type="NCBI Taxonomy" id="2749967"/>
    <lineage>
        <taxon>Bacteria</taxon>
        <taxon>Bacillati</taxon>
        <taxon>Bacillota</taxon>
        <taxon>Bacilli</taxon>
        <taxon>Lactobacillales</taxon>
        <taxon>Aerococcaceae</taxon>
        <taxon>Facklamia</taxon>
    </lineage>
</organism>
<dbReference type="SUPFAM" id="SSF48150">
    <property type="entry name" value="DNA-glycosylase"/>
    <property type="match status" value="1"/>
</dbReference>
<accession>A0ABS0LSJ3</accession>
<dbReference type="PANTHER" id="PTHR30037">
    <property type="entry name" value="DNA-3-METHYLADENINE GLYCOSYLASE 1"/>
    <property type="match status" value="1"/>
</dbReference>
<reference evidence="1 2" key="1">
    <citation type="submission" date="2020-07" db="EMBL/GenBank/DDBJ databases">
        <title>Facklamia lactis sp. nov., isolated from raw milk.</title>
        <authorList>
            <person name="Doll E.V."/>
            <person name="Huptas C."/>
            <person name="Staib L."/>
            <person name="Wenning M."/>
            <person name="Scherer S."/>
        </authorList>
    </citation>
    <scope>NUCLEOTIDE SEQUENCE [LARGE SCALE GENOMIC DNA]</scope>
    <source>
        <strain evidence="1 2">DSM 111018</strain>
    </source>
</reference>
<gene>
    <name evidence="1" type="ORF">HZY91_09660</name>
</gene>
<evidence type="ECO:0000313" key="1">
    <source>
        <dbReference type="EMBL" id="MBG9987133.1"/>
    </source>
</evidence>